<reference evidence="3 4" key="1">
    <citation type="journal article" date="2012" name="J. Bacteriol.">
        <title>Draft Genome Sequence of Oceaniovalibus guishaninsula JLT2003T.</title>
        <authorList>
            <person name="Tang K."/>
            <person name="Liu K."/>
            <person name="Jiao N."/>
        </authorList>
    </citation>
    <scope>NUCLEOTIDE SEQUENCE [LARGE SCALE GENOMIC DNA]</scope>
    <source>
        <strain evidence="3 4">JLT2003</strain>
    </source>
</reference>
<dbReference type="InterPro" id="IPR014729">
    <property type="entry name" value="Rossmann-like_a/b/a_fold"/>
</dbReference>
<dbReference type="PANTHER" id="PTHR46268">
    <property type="entry name" value="STRESS RESPONSE PROTEIN NHAX"/>
    <property type="match status" value="1"/>
</dbReference>
<dbReference type="InterPro" id="IPR006016">
    <property type="entry name" value="UspA"/>
</dbReference>
<feature type="domain" description="UspA" evidence="2">
    <location>
        <begin position="1"/>
        <end position="144"/>
    </location>
</feature>
<dbReference type="PANTHER" id="PTHR46268:SF6">
    <property type="entry name" value="UNIVERSAL STRESS PROTEIN UP12"/>
    <property type="match status" value="1"/>
</dbReference>
<comment type="caution">
    <text evidence="3">The sequence shown here is derived from an EMBL/GenBank/DDBJ whole genome shotgun (WGS) entry which is preliminary data.</text>
</comment>
<evidence type="ECO:0000313" key="3">
    <source>
        <dbReference type="EMBL" id="EKE45366.1"/>
    </source>
</evidence>
<dbReference type="OrthoDB" id="5186731at2"/>
<dbReference type="AlphaFoldDB" id="K2GRT9"/>
<keyword evidence="4" id="KW-1185">Reference proteome</keyword>
<protein>
    <recommendedName>
        <fullName evidence="2">UspA domain-containing protein</fullName>
    </recommendedName>
</protein>
<evidence type="ECO:0000259" key="2">
    <source>
        <dbReference type="Pfam" id="PF00582"/>
    </source>
</evidence>
<dbReference type="CDD" id="cd00293">
    <property type="entry name" value="USP-like"/>
    <property type="match status" value="1"/>
</dbReference>
<dbReference type="Pfam" id="PF00582">
    <property type="entry name" value="Usp"/>
    <property type="match status" value="1"/>
</dbReference>
<dbReference type="SUPFAM" id="SSF52402">
    <property type="entry name" value="Adenine nucleotide alpha hydrolases-like"/>
    <property type="match status" value="1"/>
</dbReference>
<dbReference type="STRING" id="1231392.OCGS_0456"/>
<dbReference type="InterPro" id="IPR006015">
    <property type="entry name" value="Universal_stress_UspA"/>
</dbReference>
<dbReference type="Proteomes" id="UP000006765">
    <property type="component" value="Unassembled WGS sequence"/>
</dbReference>
<accession>K2GRT9</accession>
<dbReference type="RefSeq" id="WP_007425609.1">
    <property type="nucleotide sequence ID" value="NZ_AMGO01000007.1"/>
</dbReference>
<evidence type="ECO:0000256" key="1">
    <source>
        <dbReference type="ARBA" id="ARBA00008791"/>
    </source>
</evidence>
<evidence type="ECO:0000313" key="4">
    <source>
        <dbReference type="Proteomes" id="UP000006765"/>
    </source>
</evidence>
<dbReference type="EMBL" id="AMGO01000007">
    <property type="protein sequence ID" value="EKE45366.1"/>
    <property type="molecule type" value="Genomic_DNA"/>
</dbReference>
<sequence>MFKTILVAVDGSDHSHKAVRYACDLANKYDAALHVVHVPEIEVSTLTLGAAAMDILPTEDRIEALGRPVADKARGWAEAAGRTPDSVSILRGDAAQAILDAVDEKGADLMVSGRRGFGGLRGLLQGSVSQKLASHATCPVLTVR</sequence>
<proteinExistence type="inferred from homology"/>
<gene>
    <name evidence="3" type="ORF">OCGS_0456</name>
</gene>
<name>K2GRT9_9RHOB</name>
<organism evidence="3 4">
    <name type="scientific">Oceaniovalibus guishaninsula JLT2003</name>
    <dbReference type="NCBI Taxonomy" id="1231392"/>
    <lineage>
        <taxon>Bacteria</taxon>
        <taxon>Pseudomonadati</taxon>
        <taxon>Pseudomonadota</taxon>
        <taxon>Alphaproteobacteria</taxon>
        <taxon>Rhodobacterales</taxon>
        <taxon>Roseobacteraceae</taxon>
        <taxon>Oceaniovalibus</taxon>
    </lineage>
</organism>
<dbReference type="Gene3D" id="3.40.50.620">
    <property type="entry name" value="HUPs"/>
    <property type="match status" value="1"/>
</dbReference>
<comment type="similarity">
    <text evidence="1">Belongs to the universal stress protein A family.</text>
</comment>
<dbReference type="PRINTS" id="PR01438">
    <property type="entry name" value="UNVRSLSTRESS"/>
</dbReference>
<dbReference type="eggNOG" id="COG0589">
    <property type="taxonomic scope" value="Bacteria"/>
</dbReference>